<evidence type="ECO:0000256" key="1">
    <source>
        <dbReference type="SAM" id="MobiDB-lite"/>
    </source>
</evidence>
<sequence length="132" mass="14693">MFEHVCRVENCWTRWDPIASSAVVWGRVYVLLLDYAECPLLSRVSLLWSCLGLFSVSAPHNGVAQRSIKTDQSSPQQGDLRLSGPPSGHGADGGARTRERRIPTDLRADSLATMPPTFPPQILRNNIKLSWH</sequence>
<protein>
    <submittedName>
        <fullName evidence="2">Uncharacterized protein</fullName>
    </submittedName>
</protein>
<evidence type="ECO:0000313" key="2">
    <source>
        <dbReference type="EMBL" id="GFO46627.1"/>
    </source>
</evidence>
<dbReference type="AlphaFoldDB" id="A0AAV4DRA3"/>
<dbReference type="Proteomes" id="UP000735302">
    <property type="component" value="Unassembled WGS sequence"/>
</dbReference>
<keyword evidence="3" id="KW-1185">Reference proteome</keyword>
<name>A0AAV4DRA3_9GAST</name>
<feature type="compositionally biased region" description="Basic and acidic residues" evidence="1">
    <location>
        <begin position="95"/>
        <end position="104"/>
    </location>
</feature>
<evidence type="ECO:0000313" key="3">
    <source>
        <dbReference type="Proteomes" id="UP000735302"/>
    </source>
</evidence>
<dbReference type="EMBL" id="BLXT01008200">
    <property type="protein sequence ID" value="GFO46627.1"/>
    <property type="molecule type" value="Genomic_DNA"/>
</dbReference>
<accession>A0AAV4DRA3</accession>
<reference evidence="2 3" key="1">
    <citation type="journal article" date="2021" name="Elife">
        <title>Chloroplast acquisition without the gene transfer in kleptoplastic sea slugs, Plakobranchus ocellatus.</title>
        <authorList>
            <person name="Maeda T."/>
            <person name="Takahashi S."/>
            <person name="Yoshida T."/>
            <person name="Shimamura S."/>
            <person name="Takaki Y."/>
            <person name="Nagai Y."/>
            <person name="Toyoda A."/>
            <person name="Suzuki Y."/>
            <person name="Arimoto A."/>
            <person name="Ishii H."/>
            <person name="Satoh N."/>
            <person name="Nishiyama T."/>
            <person name="Hasebe M."/>
            <person name="Maruyama T."/>
            <person name="Minagawa J."/>
            <person name="Obokata J."/>
            <person name="Shigenobu S."/>
        </authorList>
    </citation>
    <scope>NUCLEOTIDE SEQUENCE [LARGE SCALE GENOMIC DNA]</scope>
</reference>
<feature type="region of interest" description="Disordered" evidence="1">
    <location>
        <begin position="64"/>
        <end position="104"/>
    </location>
</feature>
<organism evidence="2 3">
    <name type="scientific">Plakobranchus ocellatus</name>
    <dbReference type="NCBI Taxonomy" id="259542"/>
    <lineage>
        <taxon>Eukaryota</taxon>
        <taxon>Metazoa</taxon>
        <taxon>Spiralia</taxon>
        <taxon>Lophotrochozoa</taxon>
        <taxon>Mollusca</taxon>
        <taxon>Gastropoda</taxon>
        <taxon>Heterobranchia</taxon>
        <taxon>Euthyneura</taxon>
        <taxon>Panpulmonata</taxon>
        <taxon>Sacoglossa</taxon>
        <taxon>Placobranchoidea</taxon>
        <taxon>Plakobranchidae</taxon>
        <taxon>Plakobranchus</taxon>
    </lineage>
</organism>
<proteinExistence type="predicted"/>
<comment type="caution">
    <text evidence="2">The sequence shown here is derived from an EMBL/GenBank/DDBJ whole genome shotgun (WGS) entry which is preliminary data.</text>
</comment>
<gene>
    <name evidence="2" type="ORF">PoB_007313200</name>
</gene>